<accession>A0A9X2HUK7</accession>
<sequence>MKLPYRVAFGACIFVSTAAVTPDMLPLNKGIYVPAGKACKGASNADMVNYWGGKSAIGVAQATCTIKKLSRKGKAFTITDECRDLQSGDLIEGGPTLLTINDPSNFRMNGTTYRYCGPKVQF</sequence>
<evidence type="ECO:0000256" key="1">
    <source>
        <dbReference type="SAM" id="SignalP"/>
    </source>
</evidence>
<protein>
    <submittedName>
        <fullName evidence="2">Uncharacterized protein</fullName>
    </submittedName>
</protein>
<gene>
    <name evidence="2" type="ORF">M9978_21110</name>
</gene>
<dbReference type="EMBL" id="JAMLDX010000026">
    <property type="protein sequence ID" value="MCP3732920.1"/>
    <property type="molecule type" value="Genomic_DNA"/>
</dbReference>
<dbReference type="RefSeq" id="WP_254296860.1">
    <property type="nucleotide sequence ID" value="NZ_JAMLDX010000026.1"/>
</dbReference>
<dbReference type="Proteomes" id="UP001139451">
    <property type="component" value="Unassembled WGS sequence"/>
</dbReference>
<proteinExistence type="predicted"/>
<keyword evidence="1" id="KW-0732">Signal</keyword>
<name>A0A9X2HUK7_9SPHN</name>
<evidence type="ECO:0000313" key="3">
    <source>
        <dbReference type="Proteomes" id="UP001139451"/>
    </source>
</evidence>
<feature type="non-terminal residue" evidence="2">
    <location>
        <position position="122"/>
    </location>
</feature>
<organism evidence="2 3">
    <name type="scientific">Sphingomonas tagetis</name>
    <dbReference type="NCBI Taxonomy" id="2949092"/>
    <lineage>
        <taxon>Bacteria</taxon>
        <taxon>Pseudomonadati</taxon>
        <taxon>Pseudomonadota</taxon>
        <taxon>Alphaproteobacteria</taxon>
        <taxon>Sphingomonadales</taxon>
        <taxon>Sphingomonadaceae</taxon>
        <taxon>Sphingomonas</taxon>
    </lineage>
</organism>
<evidence type="ECO:0000313" key="2">
    <source>
        <dbReference type="EMBL" id="MCP3732920.1"/>
    </source>
</evidence>
<dbReference type="AlphaFoldDB" id="A0A9X2HUK7"/>
<comment type="caution">
    <text evidence="2">The sequence shown here is derived from an EMBL/GenBank/DDBJ whole genome shotgun (WGS) entry which is preliminary data.</text>
</comment>
<reference evidence="2" key="1">
    <citation type="submission" date="2022-05" db="EMBL/GenBank/DDBJ databases">
        <title>Sphingomonas sp. strain MG17 Genome sequencing and assembly.</title>
        <authorList>
            <person name="Kim I."/>
        </authorList>
    </citation>
    <scope>NUCLEOTIDE SEQUENCE</scope>
    <source>
        <strain evidence="2">MG17</strain>
    </source>
</reference>
<keyword evidence="3" id="KW-1185">Reference proteome</keyword>
<feature type="chain" id="PRO_5040781294" evidence="1">
    <location>
        <begin position="19"/>
        <end position="122"/>
    </location>
</feature>
<feature type="signal peptide" evidence="1">
    <location>
        <begin position="1"/>
        <end position="18"/>
    </location>
</feature>